<protein>
    <recommendedName>
        <fullName evidence="2">NAD-dependent epimerase/dehydratase domain-containing protein</fullName>
    </recommendedName>
</protein>
<accession>A0A0F9HQ88</accession>
<dbReference type="GO" id="GO:0004029">
    <property type="term" value="F:aldehyde dehydrogenase (NAD+) activity"/>
    <property type="evidence" value="ECO:0007669"/>
    <property type="project" value="TreeGrafter"/>
</dbReference>
<dbReference type="PANTHER" id="PTHR48079">
    <property type="entry name" value="PROTEIN YEEZ"/>
    <property type="match status" value="1"/>
</dbReference>
<dbReference type="GO" id="GO:0005737">
    <property type="term" value="C:cytoplasm"/>
    <property type="evidence" value="ECO:0007669"/>
    <property type="project" value="TreeGrafter"/>
</dbReference>
<reference evidence="1" key="1">
    <citation type="journal article" date="2015" name="Nature">
        <title>Complex archaea that bridge the gap between prokaryotes and eukaryotes.</title>
        <authorList>
            <person name="Spang A."/>
            <person name="Saw J.H."/>
            <person name="Jorgensen S.L."/>
            <person name="Zaremba-Niedzwiedzka K."/>
            <person name="Martijn J."/>
            <person name="Lind A.E."/>
            <person name="van Eijk R."/>
            <person name="Schleper C."/>
            <person name="Guy L."/>
            <person name="Ettema T.J."/>
        </authorList>
    </citation>
    <scope>NUCLEOTIDE SEQUENCE</scope>
</reference>
<organism evidence="1">
    <name type="scientific">marine sediment metagenome</name>
    <dbReference type="NCBI Taxonomy" id="412755"/>
    <lineage>
        <taxon>unclassified sequences</taxon>
        <taxon>metagenomes</taxon>
        <taxon>ecological metagenomes</taxon>
    </lineage>
</organism>
<dbReference type="SUPFAM" id="SSF51735">
    <property type="entry name" value="NAD(P)-binding Rossmann-fold domains"/>
    <property type="match status" value="1"/>
</dbReference>
<sequence>MNITNKNLAAYQYLIESIEQSPIQHVLFVSSSSVYQNINDWVTEDNKLEDENSILFQIENAFKASSGFKTSVIRFSGLIGPNRHPGRFFRGGKQVKQGDTPVNLIHLADCIGIINSIIEQDAWGQTFNGCADTHPIKRDFYPFASEQLGYPVPEFIEEESLHYKIVNNAKVKQVLNYRFIYPDLMQIPQEAYE</sequence>
<name>A0A0F9HQ88_9ZZZZ</name>
<dbReference type="EMBL" id="LAZR01021863">
    <property type="protein sequence ID" value="KKL83855.1"/>
    <property type="molecule type" value="Genomic_DNA"/>
</dbReference>
<dbReference type="AlphaFoldDB" id="A0A0F9HQ88"/>
<dbReference type="Gene3D" id="3.40.50.720">
    <property type="entry name" value="NAD(P)-binding Rossmann-like Domain"/>
    <property type="match status" value="1"/>
</dbReference>
<proteinExistence type="predicted"/>
<evidence type="ECO:0000313" key="1">
    <source>
        <dbReference type="EMBL" id="KKL83855.1"/>
    </source>
</evidence>
<dbReference type="InterPro" id="IPR051783">
    <property type="entry name" value="NAD(P)-dependent_oxidoreduct"/>
</dbReference>
<dbReference type="PANTHER" id="PTHR48079:SF6">
    <property type="entry name" value="NAD(P)-BINDING DOMAIN-CONTAINING PROTEIN-RELATED"/>
    <property type="match status" value="1"/>
</dbReference>
<comment type="caution">
    <text evidence="1">The sequence shown here is derived from an EMBL/GenBank/DDBJ whole genome shotgun (WGS) entry which is preliminary data.</text>
</comment>
<evidence type="ECO:0008006" key="2">
    <source>
        <dbReference type="Google" id="ProtNLM"/>
    </source>
</evidence>
<dbReference type="InterPro" id="IPR036291">
    <property type="entry name" value="NAD(P)-bd_dom_sf"/>
</dbReference>
<gene>
    <name evidence="1" type="ORF">LCGC14_1970570</name>
</gene>